<dbReference type="AlphaFoldDB" id="A0A834T4Q0"/>
<reference evidence="1" key="1">
    <citation type="submission" date="2020-09" db="EMBL/GenBank/DDBJ databases">
        <title>Genome-Enabled Discovery of Anthraquinone Biosynthesis in Senna tora.</title>
        <authorList>
            <person name="Kang S.-H."/>
            <person name="Pandey R.P."/>
            <person name="Lee C.-M."/>
            <person name="Sim J.-S."/>
            <person name="Jeong J.-T."/>
            <person name="Choi B.-S."/>
            <person name="Jung M."/>
            <person name="Ginzburg D."/>
            <person name="Zhao K."/>
            <person name="Won S.Y."/>
            <person name="Oh T.-J."/>
            <person name="Yu Y."/>
            <person name="Kim N.-H."/>
            <person name="Lee O.R."/>
            <person name="Lee T.-H."/>
            <person name="Bashyal P."/>
            <person name="Kim T.-S."/>
            <person name="Lee W.-H."/>
            <person name="Kawkins C."/>
            <person name="Kim C.-K."/>
            <person name="Kim J.S."/>
            <person name="Ahn B.O."/>
            <person name="Rhee S.Y."/>
            <person name="Sohng J.K."/>
        </authorList>
    </citation>
    <scope>NUCLEOTIDE SEQUENCE</scope>
    <source>
        <tissue evidence="1">Leaf</tissue>
    </source>
</reference>
<gene>
    <name evidence="1" type="ORF">G2W53_029603</name>
</gene>
<keyword evidence="2" id="KW-1185">Reference proteome</keyword>
<comment type="caution">
    <text evidence="1">The sequence shown here is derived from an EMBL/GenBank/DDBJ whole genome shotgun (WGS) entry which is preliminary data.</text>
</comment>
<protein>
    <submittedName>
        <fullName evidence="1">Uncharacterized protein</fullName>
    </submittedName>
</protein>
<proteinExistence type="predicted"/>
<dbReference type="Proteomes" id="UP000634136">
    <property type="component" value="Unassembled WGS sequence"/>
</dbReference>
<organism evidence="1 2">
    <name type="scientific">Senna tora</name>
    <dbReference type="NCBI Taxonomy" id="362788"/>
    <lineage>
        <taxon>Eukaryota</taxon>
        <taxon>Viridiplantae</taxon>
        <taxon>Streptophyta</taxon>
        <taxon>Embryophyta</taxon>
        <taxon>Tracheophyta</taxon>
        <taxon>Spermatophyta</taxon>
        <taxon>Magnoliopsida</taxon>
        <taxon>eudicotyledons</taxon>
        <taxon>Gunneridae</taxon>
        <taxon>Pentapetalae</taxon>
        <taxon>rosids</taxon>
        <taxon>fabids</taxon>
        <taxon>Fabales</taxon>
        <taxon>Fabaceae</taxon>
        <taxon>Caesalpinioideae</taxon>
        <taxon>Cassia clade</taxon>
        <taxon>Senna</taxon>
    </lineage>
</organism>
<sequence length="58" mass="6770">MGREIKGTHGGVERKMRVSHKYLPIEQVHWRQAGDEIQLTRLRQNKEGAKAQLNRYGL</sequence>
<accession>A0A834T4Q0</accession>
<evidence type="ECO:0000313" key="1">
    <source>
        <dbReference type="EMBL" id="KAF7815634.1"/>
    </source>
</evidence>
<evidence type="ECO:0000313" key="2">
    <source>
        <dbReference type="Proteomes" id="UP000634136"/>
    </source>
</evidence>
<name>A0A834T4Q0_9FABA</name>
<dbReference type="EMBL" id="JAAIUW010000009">
    <property type="protein sequence ID" value="KAF7815634.1"/>
    <property type="molecule type" value="Genomic_DNA"/>
</dbReference>